<name>A0A101M5C3_PICGL</name>
<protein>
    <submittedName>
        <fullName evidence="2">Uncharacterized protein</fullName>
    </submittedName>
</protein>
<dbReference type="AlphaFoldDB" id="A0A101M5C3"/>
<evidence type="ECO:0000256" key="1">
    <source>
        <dbReference type="SAM" id="MobiDB-lite"/>
    </source>
</evidence>
<feature type="region of interest" description="Disordered" evidence="1">
    <location>
        <begin position="1"/>
        <end position="23"/>
    </location>
</feature>
<dbReference type="EMBL" id="LKAM01000001">
    <property type="protein sequence ID" value="KUM51376.1"/>
    <property type="molecule type" value="Genomic_DNA"/>
</dbReference>
<proteinExistence type="predicted"/>
<organism evidence="2">
    <name type="scientific">Picea glauca</name>
    <name type="common">White spruce</name>
    <name type="synonym">Pinus glauca</name>
    <dbReference type="NCBI Taxonomy" id="3330"/>
    <lineage>
        <taxon>Eukaryota</taxon>
        <taxon>Viridiplantae</taxon>
        <taxon>Streptophyta</taxon>
        <taxon>Embryophyta</taxon>
        <taxon>Tracheophyta</taxon>
        <taxon>Spermatophyta</taxon>
        <taxon>Pinopsida</taxon>
        <taxon>Pinidae</taxon>
        <taxon>Conifers I</taxon>
        <taxon>Pinales</taxon>
        <taxon>Pinaceae</taxon>
        <taxon>Picea</taxon>
    </lineage>
</organism>
<comment type="caution">
    <text evidence="2">The sequence shown here is derived from an EMBL/GenBank/DDBJ whole genome shotgun (WGS) entry which is preliminary data.</text>
</comment>
<gene>
    <name evidence="2" type="ORF">ABT39_MTgene1223</name>
</gene>
<keyword evidence="2" id="KW-0496">Mitochondrion</keyword>
<geneLocation type="mitochondrion" evidence="2"/>
<reference evidence="2" key="1">
    <citation type="journal article" date="2015" name="Genome Biol. Evol.">
        <title>Organellar Genomes of White Spruce (Picea glauca): Assembly and Annotation.</title>
        <authorList>
            <person name="Jackman S.D."/>
            <person name="Warren R.L."/>
            <person name="Gibb E.A."/>
            <person name="Vandervalk B.P."/>
            <person name="Mohamadi H."/>
            <person name="Chu J."/>
            <person name="Raymond A."/>
            <person name="Pleasance S."/>
            <person name="Coope R."/>
            <person name="Wildung M.R."/>
            <person name="Ritland C.E."/>
            <person name="Bousquet J."/>
            <person name="Jones S.J."/>
            <person name="Bohlmann J."/>
            <person name="Birol I."/>
        </authorList>
    </citation>
    <scope>NUCLEOTIDE SEQUENCE [LARGE SCALE GENOMIC DNA]</scope>
    <source>
        <tissue evidence="2">Flushing bud</tissue>
    </source>
</reference>
<evidence type="ECO:0000313" key="2">
    <source>
        <dbReference type="EMBL" id="KUM51376.1"/>
    </source>
</evidence>
<sequence length="37" mass="4271">MKYGEYRQLTGNSQATQMAVEAPNHDGLKSVNFPWWD</sequence>
<accession>A0A101M5C3</accession>